<dbReference type="Pfam" id="PF13360">
    <property type="entry name" value="PQQ_2"/>
    <property type="match status" value="1"/>
</dbReference>
<protein>
    <submittedName>
        <fullName evidence="2">PQQ-binding-like beta-propeller repeat protein</fullName>
    </submittedName>
</protein>
<dbReference type="Gene3D" id="2.130.10.10">
    <property type="entry name" value="YVTN repeat-like/Quinoprotein amine dehydrogenase"/>
    <property type="match status" value="1"/>
</dbReference>
<dbReference type="RefSeq" id="WP_200393470.1">
    <property type="nucleotide sequence ID" value="NZ_CP066831.1"/>
</dbReference>
<dbReference type="AlphaFoldDB" id="A0A7T7KTU9"/>
<dbReference type="Proteomes" id="UP000595636">
    <property type="component" value="Chromosome"/>
</dbReference>
<dbReference type="SUPFAM" id="SSF50998">
    <property type="entry name" value="Quinoprotein alcohol dehydrogenase-like"/>
    <property type="match status" value="1"/>
</dbReference>
<sequence length="460" mass="51835">MPEDVGDFEDEVVTRLEQEPGSRLWTLTAPGDSLSRPVVVGDRVYVSVGGRISAFDLDTGEERWRSPYRDTVPRSEWTFSVAGGCVVVPWEWTPRPSLPEGGTVTVLEAESGSVLRHIAVPRMLSCVSDGRTVIVAHFTDPDWALSGYDVLGGDALWTRPMPSGTQYLRLVDGALVVHSDTLPRVEMAIEKLRFHAYDPRTGRPLWHREFPMAGLPKPPRGSGVPERLIFVWHRDERRLTWLYGATGEEAGSLKLQGYQSSPPRIFDDGESVWCAPERRRWVYRFPTPPGGPGRRFFLPIDDPVAGSSDRGTLATAGGRLYAVDRRQRVWTHRTDIRRLPRVPRPLFRAGALEALRPEWRTMRYEPQLVAGDDHVYARVENDRERTLVALAEGRVLWRRPYCSLVPAVPCGDRVLLMESTYCVVREHTEVSYRGTPSPCPQQHDHDRLLMADAGTGATVR</sequence>
<dbReference type="InterPro" id="IPR018391">
    <property type="entry name" value="PQQ_b-propeller_rpt"/>
</dbReference>
<dbReference type="PANTHER" id="PTHR34512:SF30">
    <property type="entry name" value="OUTER MEMBRANE PROTEIN ASSEMBLY FACTOR BAMB"/>
    <property type="match status" value="1"/>
</dbReference>
<dbReference type="InterPro" id="IPR011047">
    <property type="entry name" value="Quinoprotein_ADH-like_sf"/>
</dbReference>
<evidence type="ECO:0000313" key="2">
    <source>
        <dbReference type="EMBL" id="QQM38301.1"/>
    </source>
</evidence>
<dbReference type="InterPro" id="IPR015943">
    <property type="entry name" value="WD40/YVTN_repeat-like_dom_sf"/>
</dbReference>
<proteinExistence type="predicted"/>
<name>A0A7T7KTU9_9ACTN</name>
<organism evidence="2 3">
    <name type="scientific">Streptomyces liliifuscus</name>
    <dbReference type="NCBI Taxonomy" id="2797636"/>
    <lineage>
        <taxon>Bacteria</taxon>
        <taxon>Bacillati</taxon>
        <taxon>Actinomycetota</taxon>
        <taxon>Actinomycetes</taxon>
        <taxon>Kitasatosporales</taxon>
        <taxon>Streptomycetaceae</taxon>
        <taxon>Streptomyces</taxon>
    </lineage>
</organism>
<dbReference type="EMBL" id="CP066831">
    <property type="protein sequence ID" value="QQM38301.1"/>
    <property type="molecule type" value="Genomic_DNA"/>
</dbReference>
<accession>A0A7T7KTU9</accession>
<dbReference type="SMART" id="SM00564">
    <property type="entry name" value="PQQ"/>
    <property type="match status" value="3"/>
</dbReference>
<dbReference type="InterPro" id="IPR002372">
    <property type="entry name" value="PQQ_rpt_dom"/>
</dbReference>
<gene>
    <name evidence="2" type="ORF">JEQ17_01595</name>
</gene>
<dbReference type="PANTHER" id="PTHR34512">
    <property type="entry name" value="CELL SURFACE PROTEIN"/>
    <property type="match status" value="1"/>
</dbReference>
<dbReference type="KEGG" id="slf:JEQ17_01595"/>
<reference evidence="2 3" key="1">
    <citation type="submission" date="2020-12" db="EMBL/GenBank/DDBJ databases">
        <title>A novel species.</title>
        <authorList>
            <person name="Li K."/>
        </authorList>
    </citation>
    <scope>NUCLEOTIDE SEQUENCE [LARGE SCALE GENOMIC DNA]</scope>
    <source>
        <strain evidence="2 3">ZYC-3</strain>
    </source>
</reference>
<feature type="domain" description="Pyrrolo-quinoline quinone repeat" evidence="1">
    <location>
        <begin position="50"/>
        <end position="212"/>
    </location>
</feature>
<evidence type="ECO:0000259" key="1">
    <source>
        <dbReference type="Pfam" id="PF13360"/>
    </source>
</evidence>
<keyword evidence="3" id="KW-1185">Reference proteome</keyword>
<evidence type="ECO:0000313" key="3">
    <source>
        <dbReference type="Proteomes" id="UP000595636"/>
    </source>
</evidence>